<dbReference type="OrthoDB" id="10027013at2759"/>
<name>A0A8H8BWL0_9HELO</name>
<dbReference type="Gene3D" id="3.40.50.150">
    <property type="entry name" value="Vaccinia Virus protein VP39"/>
    <property type="match status" value="1"/>
</dbReference>
<feature type="domain" description="Methyltransferase type 11" evidence="1">
    <location>
        <begin position="38"/>
        <end position="135"/>
    </location>
</feature>
<organism evidence="2 3">
    <name type="scientific">Cadophora malorum</name>
    <dbReference type="NCBI Taxonomy" id="108018"/>
    <lineage>
        <taxon>Eukaryota</taxon>
        <taxon>Fungi</taxon>
        <taxon>Dikarya</taxon>
        <taxon>Ascomycota</taxon>
        <taxon>Pezizomycotina</taxon>
        <taxon>Leotiomycetes</taxon>
        <taxon>Helotiales</taxon>
        <taxon>Ploettnerulaceae</taxon>
        <taxon>Cadophora</taxon>
    </lineage>
</organism>
<evidence type="ECO:0000313" key="2">
    <source>
        <dbReference type="EMBL" id="KAG4426696.1"/>
    </source>
</evidence>
<dbReference type="AlphaFoldDB" id="A0A8H8BWL0"/>
<keyword evidence="3" id="KW-1185">Reference proteome</keyword>
<gene>
    <name evidence="2" type="ORF">IFR04_000127</name>
</gene>
<dbReference type="PANTHER" id="PTHR44942:SF10">
    <property type="entry name" value="METHYLTRANSFERASE TYPE 11 DOMAIN-CONTAINING PROTEIN"/>
    <property type="match status" value="1"/>
</dbReference>
<dbReference type="InterPro" id="IPR051052">
    <property type="entry name" value="Diverse_substrate_MTase"/>
</dbReference>
<comment type="caution">
    <text evidence="2">The sequence shown here is derived from an EMBL/GenBank/DDBJ whole genome shotgun (WGS) entry which is preliminary data.</text>
</comment>
<dbReference type="SUPFAM" id="SSF53335">
    <property type="entry name" value="S-adenosyl-L-methionine-dependent methyltransferases"/>
    <property type="match status" value="1"/>
</dbReference>
<dbReference type="Pfam" id="PF08241">
    <property type="entry name" value="Methyltransf_11"/>
    <property type="match status" value="1"/>
</dbReference>
<dbReference type="Proteomes" id="UP000664132">
    <property type="component" value="Unassembled WGS sequence"/>
</dbReference>
<dbReference type="InterPro" id="IPR029063">
    <property type="entry name" value="SAM-dependent_MTases_sf"/>
</dbReference>
<dbReference type="GO" id="GO:0008757">
    <property type="term" value="F:S-adenosylmethionine-dependent methyltransferase activity"/>
    <property type="evidence" value="ECO:0007669"/>
    <property type="project" value="InterPro"/>
</dbReference>
<reference evidence="2" key="1">
    <citation type="submission" date="2021-02" db="EMBL/GenBank/DDBJ databases">
        <title>Genome sequence Cadophora malorum strain M34.</title>
        <authorList>
            <person name="Stefanovic E."/>
            <person name="Vu D."/>
            <person name="Scully C."/>
            <person name="Dijksterhuis J."/>
            <person name="Roader J."/>
            <person name="Houbraken J."/>
        </authorList>
    </citation>
    <scope>NUCLEOTIDE SEQUENCE</scope>
    <source>
        <strain evidence="2">M34</strain>
    </source>
</reference>
<evidence type="ECO:0000259" key="1">
    <source>
        <dbReference type="Pfam" id="PF08241"/>
    </source>
</evidence>
<sequence length="295" mass="31802">MDTNSIIAVCTVRGSALTQQKKPNATRLNGSHTPKHYCGCGPGNATRDLALAFDQAIGVDPGAAMIAAAQEIGGKTKSGTEIRFDVAAAEELSSVEGLQPESVDLLTAAMAAHWFDMTKFWTEAAKVVRPGGTVALWTCSSSFCRRYCHPSTPNAAEVMKVLLRLEREVLAPYALPGNHLAMNMYDDLPLPWDVSPPVPAFSQAGFVKHEYDREGVLSNGVSFFNGSVILRLADIEKGFGTASMVTRWRAANPELVGTDKDAIAVFARRLKETLGEQDWVENGSGTAILLFKKSL</sequence>
<proteinExistence type="predicted"/>
<protein>
    <recommendedName>
        <fullName evidence="1">Methyltransferase type 11 domain-containing protein</fullName>
    </recommendedName>
</protein>
<dbReference type="CDD" id="cd02440">
    <property type="entry name" value="AdoMet_MTases"/>
    <property type="match status" value="1"/>
</dbReference>
<accession>A0A8H8BWL0</accession>
<dbReference type="PANTHER" id="PTHR44942">
    <property type="entry name" value="METHYLTRANSF_11 DOMAIN-CONTAINING PROTEIN"/>
    <property type="match status" value="1"/>
</dbReference>
<evidence type="ECO:0000313" key="3">
    <source>
        <dbReference type="Proteomes" id="UP000664132"/>
    </source>
</evidence>
<dbReference type="EMBL" id="JAFJYH010000001">
    <property type="protein sequence ID" value="KAG4426696.1"/>
    <property type="molecule type" value="Genomic_DNA"/>
</dbReference>
<dbReference type="InterPro" id="IPR013216">
    <property type="entry name" value="Methyltransf_11"/>
</dbReference>